<comment type="subcellular location">
    <subcellularLocation>
        <location evidence="1">Cell membrane</location>
        <topology evidence="1">Multi-pass membrane protein</topology>
    </subcellularLocation>
</comment>
<dbReference type="CDD" id="cd07731">
    <property type="entry name" value="ComA-like_MBL-fold"/>
    <property type="match status" value="1"/>
</dbReference>
<name>A0ABR5YXR9_9GAMM</name>
<dbReference type="Proteomes" id="UP000786387">
    <property type="component" value="Unassembled WGS sequence"/>
</dbReference>
<dbReference type="SUPFAM" id="SSF56281">
    <property type="entry name" value="Metallo-hydrolase/oxidoreductase"/>
    <property type="match status" value="1"/>
</dbReference>
<dbReference type="InterPro" id="IPR052159">
    <property type="entry name" value="Competence_DNA_uptake"/>
</dbReference>
<keyword evidence="2" id="KW-1003">Cell membrane</keyword>
<keyword evidence="3 6" id="KW-0812">Transmembrane</keyword>
<dbReference type="SMART" id="SM00849">
    <property type="entry name" value="Lactamase_B"/>
    <property type="match status" value="1"/>
</dbReference>
<evidence type="ECO:0000256" key="5">
    <source>
        <dbReference type="ARBA" id="ARBA00023136"/>
    </source>
</evidence>
<evidence type="ECO:0000259" key="7">
    <source>
        <dbReference type="SMART" id="SM00849"/>
    </source>
</evidence>
<evidence type="ECO:0000256" key="1">
    <source>
        <dbReference type="ARBA" id="ARBA00004651"/>
    </source>
</evidence>
<feature type="transmembrane region" description="Helical" evidence="6">
    <location>
        <begin position="254"/>
        <end position="272"/>
    </location>
</feature>
<dbReference type="InterPro" id="IPR035681">
    <property type="entry name" value="ComA-like_MBL"/>
</dbReference>
<dbReference type="Pfam" id="PF13567">
    <property type="entry name" value="DUF4131"/>
    <property type="match status" value="1"/>
</dbReference>
<dbReference type="InterPro" id="IPR004477">
    <property type="entry name" value="ComEC_N"/>
</dbReference>
<dbReference type="NCBIfam" id="TIGR00360">
    <property type="entry name" value="ComEC_N-term"/>
    <property type="match status" value="1"/>
</dbReference>
<proteinExistence type="predicted"/>
<evidence type="ECO:0000256" key="6">
    <source>
        <dbReference type="SAM" id="Phobius"/>
    </source>
</evidence>
<evidence type="ECO:0000256" key="3">
    <source>
        <dbReference type="ARBA" id="ARBA00022692"/>
    </source>
</evidence>
<keyword evidence="9" id="KW-1185">Reference proteome</keyword>
<organism evidence="8 9">
    <name type="scientific">Stutzerimonas azotifigens</name>
    <dbReference type="NCBI Taxonomy" id="291995"/>
    <lineage>
        <taxon>Bacteria</taxon>
        <taxon>Pseudomonadati</taxon>
        <taxon>Pseudomonadota</taxon>
        <taxon>Gammaproteobacteria</taxon>
        <taxon>Pseudomonadales</taxon>
        <taxon>Pseudomonadaceae</taxon>
        <taxon>Stutzerimonas</taxon>
    </lineage>
</organism>
<dbReference type="InterPro" id="IPR025405">
    <property type="entry name" value="DUF4131"/>
</dbReference>
<keyword evidence="4 6" id="KW-1133">Transmembrane helix</keyword>
<feature type="transmembrane region" description="Helical" evidence="6">
    <location>
        <begin position="384"/>
        <end position="406"/>
    </location>
</feature>
<sequence length="737" mass="80032">MLALAAGLVLLRFLPTLPPLWGVIALLSAGLLLAWPRLRLLGLLCIGFGWACLNAHWAMNDRLPASLDGRTFWLEGTVVGLPAVESRVVRFELEQIDSRHAGLPSRLRLAWYGGPSIQAGERWRVAATLKRPHGLINPQSFDYEAWLLARRIGATGTIKAGHRLQAAQGVRSVRDALRSRLMCVDAFGREGALAALVVGDSSGLTAGDWRVLQDTGTVHLMVISGQHVGMLAGLLYGAVALLSRFGLWPRRLPWLPWACGLALGGALGYAWLAGFDVPVRRACLMVAAVLLWRLRYRQLGVWMPLLCAFLVVLVLEPLAVLQPGLWLSFGAVALLAWVFRGRLGAWSGWQTLLRAQWSMALGLVPLMMALGLPVSLTAPLANLIAVPGVSLLVVPTALLGSLLLPLPWIGEGLLWLAGGLLSLLFTFLGWVSTLQPAWLLPAIPLWGWILVALGTLVSLLPTGVPLRPLGLVLLLPLFYPSPQSPAEGRAQVWMFDVGQGNALLIRTRGHALLYDAGPRFGDFDLGERVVGASLRKLGIQHLDTMLLSHADSDHAGGALAVRRMVPVARVLSGEPQRLPRTLKSEQCTAGEHWEWDGVRFTTWLWAGARNGNQASCVLLVEANGERLLLTGDIDVAAERALLRSGFDVQARWLLVPHHGSRSSSSPAFVEAVAPQAALLSRGLHNNFGHPHPSVVQRFDAIGVSLLDTAKMGAVRFELGDWSGAEGLRAERRFWREK</sequence>
<dbReference type="InterPro" id="IPR004797">
    <property type="entry name" value="Competence_ComEC/Rec2"/>
</dbReference>
<protein>
    <submittedName>
        <fullName evidence="8">DNA internalization-related competence protein ComEC/Rec2</fullName>
    </submittedName>
</protein>
<dbReference type="NCBIfam" id="TIGR00361">
    <property type="entry name" value="ComEC_Rec2"/>
    <property type="match status" value="1"/>
</dbReference>
<evidence type="ECO:0000256" key="2">
    <source>
        <dbReference type="ARBA" id="ARBA00022475"/>
    </source>
</evidence>
<gene>
    <name evidence="8" type="ORF">G7026_05225</name>
</gene>
<dbReference type="Gene3D" id="3.60.15.10">
    <property type="entry name" value="Ribonuclease Z/Hydroxyacylglutathione hydrolase-like"/>
    <property type="match status" value="1"/>
</dbReference>
<dbReference type="PANTHER" id="PTHR30619">
    <property type="entry name" value="DNA INTERNALIZATION/COMPETENCE PROTEIN COMEC/REC2"/>
    <property type="match status" value="1"/>
</dbReference>
<keyword evidence="5 6" id="KW-0472">Membrane</keyword>
<dbReference type="InterPro" id="IPR036866">
    <property type="entry name" value="RibonucZ/Hydroxyglut_hydro"/>
</dbReference>
<accession>A0ABR5YXR9</accession>
<reference evidence="8 9" key="1">
    <citation type="submission" date="2020-02" db="EMBL/GenBank/DDBJ databases">
        <title>Synteny-based analysis reveals conserved mechanism for high triclosan tolerance in Pseudomonas, as well as instances of horizontal transfer.</title>
        <authorList>
            <person name="Mcfarland A.G."/>
            <person name="Bertucci H.K."/>
            <person name="Litmann E."/>
            <person name="Shen J."/>
            <person name="Huttenhower C."/>
            <person name="Hartmann E.M."/>
        </authorList>
    </citation>
    <scope>NUCLEOTIDE SEQUENCE [LARGE SCALE GENOMIC DNA]</scope>
    <source>
        <strain evidence="8 9">115A1</strain>
    </source>
</reference>
<feature type="transmembrane region" description="Helical" evidence="6">
    <location>
        <begin position="357"/>
        <end position="378"/>
    </location>
</feature>
<dbReference type="EMBL" id="JAAMRF010000002">
    <property type="protein sequence ID" value="MBA1272746.1"/>
    <property type="molecule type" value="Genomic_DNA"/>
</dbReference>
<evidence type="ECO:0000313" key="9">
    <source>
        <dbReference type="Proteomes" id="UP000786387"/>
    </source>
</evidence>
<feature type="transmembrane region" description="Helical" evidence="6">
    <location>
        <begin position="413"/>
        <end position="432"/>
    </location>
</feature>
<feature type="domain" description="Metallo-beta-lactamase" evidence="7">
    <location>
        <begin position="499"/>
        <end position="683"/>
    </location>
</feature>
<dbReference type="InterPro" id="IPR001279">
    <property type="entry name" value="Metallo-B-lactamas"/>
</dbReference>
<feature type="transmembrane region" description="Helical" evidence="6">
    <location>
        <begin position="438"/>
        <end position="460"/>
    </location>
</feature>
<evidence type="ECO:0000256" key="4">
    <source>
        <dbReference type="ARBA" id="ARBA00022989"/>
    </source>
</evidence>
<feature type="transmembrane region" description="Helical" evidence="6">
    <location>
        <begin position="38"/>
        <end position="57"/>
    </location>
</feature>
<dbReference type="PANTHER" id="PTHR30619:SF1">
    <property type="entry name" value="RECOMBINATION PROTEIN 2"/>
    <property type="match status" value="1"/>
</dbReference>
<dbReference type="Pfam" id="PF03772">
    <property type="entry name" value="Competence"/>
    <property type="match status" value="1"/>
</dbReference>
<feature type="transmembrane region" description="Helical" evidence="6">
    <location>
        <begin position="301"/>
        <end position="319"/>
    </location>
</feature>
<evidence type="ECO:0000313" key="8">
    <source>
        <dbReference type="EMBL" id="MBA1272746.1"/>
    </source>
</evidence>
<dbReference type="Pfam" id="PF00753">
    <property type="entry name" value="Lactamase_B"/>
    <property type="match status" value="1"/>
</dbReference>
<comment type="caution">
    <text evidence="8">The sequence shown here is derived from an EMBL/GenBank/DDBJ whole genome shotgun (WGS) entry which is preliminary data.</text>
</comment>
<feature type="transmembrane region" description="Helical" evidence="6">
    <location>
        <begin position="325"/>
        <end position="345"/>
    </location>
</feature>
<feature type="transmembrane region" description="Helical" evidence="6">
    <location>
        <begin position="218"/>
        <end position="242"/>
    </location>
</feature>